<dbReference type="FunFam" id="1.10.418.10:FF:000004">
    <property type="entry name" value="Spectrin beta chain"/>
    <property type="match status" value="1"/>
</dbReference>
<dbReference type="PROSITE" id="PS00019">
    <property type="entry name" value="ACTININ_1"/>
    <property type="match status" value="1"/>
</dbReference>
<feature type="domain" description="Calponin-homology (CH)" evidence="15">
    <location>
        <begin position="172"/>
        <end position="277"/>
    </location>
</feature>
<evidence type="ECO:0000256" key="2">
    <source>
        <dbReference type="ARBA" id="ARBA00004514"/>
    </source>
</evidence>
<evidence type="ECO:0000313" key="17">
    <source>
        <dbReference type="Proteomes" id="UP000472262"/>
    </source>
</evidence>
<evidence type="ECO:0000256" key="14">
    <source>
        <dbReference type="SAM" id="Coils"/>
    </source>
</evidence>
<evidence type="ECO:0000256" key="9">
    <source>
        <dbReference type="ARBA" id="ARBA00037833"/>
    </source>
</evidence>
<organism evidence="16 17">
    <name type="scientific">Sinocyclocheilus grahami</name>
    <name type="common">Dianchi golden-line fish</name>
    <name type="synonym">Barbus grahami</name>
    <dbReference type="NCBI Taxonomy" id="75366"/>
    <lineage>
        <taxon>Eukaryota</taxon>
        <taxon>Metazoa</taxon>
        <taxon>Chordata</taxon>
        <taxon>Craniata</taxon>
        <taxon>Vertebrata</taxon>
        <taxon>Euteleostomi</taxon>
        <taxon>Actinopterygii</taxon>
        <taxon>Neopterygii</taxon>
        <taxon>Teleostei</taxon>
        <taxon>Ostariophysi</taxon>
        <taxon>Cypriniformes</taxon>
        <taxon>Cyprinidae</taxon>
        <taxon>Cyprininae</taxon>
        <taxon>Sinocyclocheilus</taxon>
    </lineage>
</organism>
<dbReference type="InterPro" id="IPR001715">
    <property type="entry name" value="CH_dom"/>
</dbReference>
<keyword evidence="6" id="KW-0472">Membrane</keyword>
<dbReference type="Gene3D" id="1.10.418.10">
    <property type="entry name" value="Calponin-like domain"/>
    <property type="match status" value="2"/>
</dbReference>
<accession>A0A672PMA3</accession>
<keyword evidence="5" id="KW-0112">Calmodulin-binding</keyword>
<dbReference type="PANTHER" id="PTHR11915">
    <property type="entry name" value="SPECTRIN/FILAMIN RELATED CYTOSKELETAL PROTEIN"/>
    <property type="match status" value="1"/>
</dbReference>
<sequence length="1355" mass="157191">MTTVAAEYEHMDIQQQYQDSVNNRWEEEWDNENSSARLFERSRIKALADEREAVQKKTFTKWVNSHLSRVSCRITDLYMDLRDGRMLIKLLEVLSGERLPKPTKGRMRIHCLENVDKALQFLKEQRVHLENMGSHDIVDGNHRLTLGLIWTIILRFQIQDISVETEDNKEKRSAKDALLLWCQMKTAGYPNVNIHNFTTSWRDGMAFNALIHKHRPDLIDFDKLKKSNAHHNLQNAFNLAEQHLGLTKLLDPEDHPDEKSVITYVVTYYHYFSKMKALKVEGKRIGKVLDNAIETEKMIEKYESLASDLLEWIEQTIIILNNRKFANSLVGVQQQLQAFNTYRTVEKPPKFTEKGNLEVLLFTIQSKMRANNQKVYMPREGKLISDINKAWERLEKAEHERELALRTELIRQEKLEQLARRFDRKAAMRETWLSENQRLVSQDNFGFDLQAVEAATKKHEAIETDITAYEERVQAVVAVARELETENYHDIKRIAARKDNVLRLWEYLLELLKARRQRLEMNLGLQRVFQEMLYIMDWMDEMKMLLLSQDYGKHLLGVEDLLQKHALVEADIGIQADRVKAVNANAQKLAVDDEGYKPCDPQVIRDRVAHMEFCYQELTQLAVERRARLEESRRLWKFFWEMAEEEGWIREKEQILSSDDCGKDLTGAVRLLSQHRALEDEMSGRAGHLQHTVREGQAMADAGHFGEDKIRERIADIQAQWAALEQLAAVRKKRLEEACSLHQFQADADDVDTWTLDALRIVSTADVGHDEFSTQALVKKHKDASAEVASYRSVIDALHEQAQSLPPEQVQAANVNERLAGIEERYKEVSELSRLRKQALQDALALYKMFSEADACEHWIDEKELWLNSMEIPEKLEDLEVIQHRFESLEPEMNNQASRVAVVNQIARQLIHSGHPSEKDIKAQQDKLNTRQVIAFCAGDKCIFKFCCIVISACLQEGKQLVSEKPETEAVVKEKLAALQKMWTELETTTQTKAQCLFDANKAELFTQSCADLDKWLVGLEGQIQSDDYGKDLTSVSILMKKQQMLENQVEVRQREVEELQSQAHVLRQEGKDTDEVDGRRKEVELKFKELLEPLQKRKDFLMASREIHQFNRDMEDEILWVEERMPIATSTDHGHNLQTVQLLMKKNQTLQKEIQGHQPRCDDIFERSQSILKADSPNVEAIQARLSDLQQLWSLIIQETEKRHARLEEAHKAQQYYFDAAEAEAWMSEQELYMMSEEKAKDEQSSVAMLKKHQILEQAVEDYAETVHQLSKTSRGLVAANHPERYRTQLHTLDETGLKFPFVELRTASSRGRYGGGTPHRDPCLKPTLKKHQLVGPATTMTSLPSQLVQNRRR</sequence>
<evidence type="ECO:0000256" key="1">
    <source>
        <dbReference type="ARBA" id="ARBA00004413"/>
    </source>
</evidence>
<dbReference type="PROSITE" id="PS00020">
    <property type="entry name" value="ACTININ_2"/>
    <property type="match status" value="1"/>
</dbReference>
<dbReference type="GO" id="GO:0030863">
    <property type="term" value="C:cortical cytoskeleton"/>
    <property type="evidence" value="ECO:0007669"/>
    <property type="project" value="UniProtKB-ARBA"/>
</dbReference>
<dbReference type="InterPro" id="IPR036872">
    <property type="entry name" value="CH_dom_sf"/>
</dbReference>
<name>A0A672PMA3_SINGR</name>
<evidence type="ECO:0000313" key="16">
    <source>
        <dbReference type="Ensembl" id="ENSSGRP00000064921.1"/>
    </source>
</evidence>
<dbReference type="InterPro" id="IPR018159">
    <property type="entry name" value="Spectrin/alpha-actinin"/>
</dbReference>
<proteinExistence type="predicted"/>
<dbReference type="PROSITE" id="PS50021">
    <property type="entry name" value="CH"/>
    <property type="match status" value="2"/>
</dbReference>
<feature type="domain" description="Calponin-homology (CH)" evidence="15">
    <location>
        <begin position="53"/>
        <end position="157"/>
    </location>
</feature>
<evidence type="ECO:0000256" key="7">
    <source>
        <dbReference type="ARBA" id="ARBA00023180"/>
    </source>
</evidence>
<feature type="coiled-coil region" evidence="14">
    <location>
        <begin position="1043"/>
        <end position="1070"/>
    </location>
</feature>
<dbReference type="Pfam" id="PF00307">
    <property type="entry name" value="CH"/>
    <property type="match status" value="2"/>
</dbReference>
<dbReference type="GO" id="GO:0003779">
    <property type="term" value="F:actin binding"/>
    <property type="evidence" value="ECO:0007669"/>
    <property type="project" value="UniProtKB-KW"/>
</dbReference>
<keyword evidence="17" id="KW-1185">Reference proteome</keyword>
<dbReference type="GO" id="GO:0005516">
    <property type="term" value="F:calmodulin binding"/>
    <property type="evidence" value="ECO:0007669"/>
    <property type="project" value="UniProtKB-KW"/>
</dbReference>
<evidence type="ECO:0000256" key="10">
    <source>
        <dbReference type="ARBA" id="ARBA00053223"/>
    </source>
</evidence>
<dbReference type="FunFam" id="1.10.418.10:FF:000003">
    <property type="entry name" value="Spectrin beta chain"/>
    <property type="match status" value="1"/>
</dbReference>
<keyword evidence="14" id="KW-0175">Coiled coil</keyword>
<dbReference type="CDD" id="cd00176">
    <property type="entry name" value="SPEC"/>
    <property type="match status" value="3"/>
</dbReference>
<evidence type="ECO:0000256" key="13">
    <source>
        <dbReference type="ARBA" id="ARBA00082932"/>
    </source>
</evidence>
<comment type="function">
    <text evidence="10">Fodrin, which seems to be involved in secretion, interacts with calmodulin in a calcium-dependent manner and is thus candidate for the calcium-dependent movement of the cytoskeleton at the membrane. Plays a critical role in central nervous system development and function.</text>
</comment>
<dbReference type="SMART" id="SM00150">
    <property type="entry name" value="SPEC"/>
    <property type="match status" value="9"/>
</dbReference>
<dbReference type="GO" id="GO:0005886">
    <property type="term" value="C:plasma membrane"/>
    <property type="evidence" value="ECO:0007669"/>
    <property type="project" value="UniProtKB-SubCell"/>
</dbReference>
<keyword evidence="3" id="KW-1003">Cell membrane</keyword>
<dbReference type="SMART" id="SM00033">
    <property type="entry name" value="CH"/>
    <property type="match status" value="2"/>
</dbReference>
<keyword evidence="7" id="KW-0325">Glycoprotein</keyword>
<dbReference type="GO" id="GO:0005829">
    <property type="term" value="C:cytosol"/>
    <property type="evidence" value="ECO:0007669"/>
    <property type="project" value="UniProtKB-SubCell"/>
</dbReference>
<dbReference type="GO" id="GO:0031430">
    <property type="term" value="C:M band"/>
    <property type="evidence" value="ECO:0007669"/>
    <property type="project" value="UniProtKB-SubCell"/>
</dbReference>
<dbReference type="Gene3D" id="1.20.58.60">
    <property type="match status" value="9"/>
</dbReference>
<gene>
    <name evidence="16" type="primary">LOC107552386</name>
</gene>
<dbReference type="FunFam" id="1.20.58.60:FF:000158">
    <property type="entry name" value="Spectrin beta chain"/>
    <property type="match status" value="1"/>
</dbReference>
<dbReference type="Pfam" id="PF00435">
    <property type="entry name" value="Spectrin"/>
    <property type="match status" value="9"/>
</dbReference>
<evidence type="ECO:0000256" key="8">
    <source>
        <dbReference type="ARBA" id="ARBA00023203"/>
    </source>
</evidence>
<comment type="subcellular location">
    <subcellularLocation>
        <location evidence="1">Cell membrane</location>
        <topology evidence="1">Peripheral membrane protein</topology>
        <orientation evidence="1">Cytoplasmic side</orientation>
    </subcellularLocation>
    <subcellularLocation>
        <location evidence="2">Cytoplasm</location>
        <location evidence="2">Cytosol</location>
    </subcellularLocation>
    <subcellularLocation>
        <location evidence="9">Cytoplasm</location>
        <location evidence="9">Myofibril</location>
        <location evidence="9">Sarcomere</location>
        <location evidence="9">M line</location>
    </subcellularLocation>
</comment>
<dbReference type="InterPro" id="IPR001589">
    <property type="entry name" value="Actinin_actin-bd_CS"/>
</dbReference>
<evidence type="ECO:0000256" key="11">
    <source>
        <dbReference type="ARBA" id="ARBA00070728"/>
    </source>
</evidence>
<evidence type="ECO:0000256" key="12">
    <source>
        <dbReference type="ARBA" id="ARBA00082044"/>
    </source>
</evidence>
<dbReference type="SUPFAM" id="SSF46966">
    <property type="entry name" value="Spectrin repeat"/>
    <property type="match status" value="9"/>
</dbReference>
<evidence type="ECO:0000256" key="3">
    <source>
        <dbReference type="ARBA" id="ARBA00022475"/>
    </source>
</evidence>
<dbReference type="Ensembl" id="ENSSGRT00000069221.1">
    <property type="protein sequence ID" value="ENSSGRP00000064921.1"/>
    <property type="gene ID" value="ENSSGRG00000033364.1"/>
</dbReference>
<dbReference type="SUPFAM" id="SSF47576">
    <property type="entry name" value="Calponin-homology domain, CH-domain"/>
    <property type="match status" value="1"/>
</dbReference>
<dbReference type="FunFam" id="1.20.58.60:FF:000099">
    <property type="entry name" value="Spectrin beta chain"/>
    <property type="match status" value="1"/>
</dbReference>
<keyword evidence="4" id="KW-0677">Repeat</keyword>
<keyword evidence="8" id="KW-0009">Actin-binding</keyword>
<evidence type="ECO:0000256" key="5">
    <source>
        <dbReference type="ARBA" id="ARBA00022860"/>
    </source>
</evidence>
<dbReference type="Proteomes" id="UP000472262">
    <property type="component" value="Unassembled WGS sequence"/>
</dbReference>
<dbReference type="GO" id="GO:0005634">
    <property type="term" value="C:nucleus"/>
    <property type="evidence" value="ECO:0007669"/>
    <property type="project" value="UniProtKB-ARBA"/>
</dbReference>
<dbReference type="GO" id="GO:0021556">
    <property type="term" value="P:central nervous system formation"/>
    <property type="evidence" value="ECO:0007669"/>
    <property type="project" value="UniProtKB-ARBA"/>
</dbReference>
<reference evidence="16" key="1">
    <citation type="submission" date="2025-08" db="UniProtKB">
        <authorList>
            <consortium name="Ensembl"/>
        </authorList>
    </citation>
    <scope>IDENTIFICATION</scope>
</reference>
<dbReference type="InterPro" id="IPR002017">
    <property type="entry name" value="Spectrin_repeat"/>
</dbReference>
<dbReference type="FunFam" id="1.20.58.60:FF:000083">
    <property type="entry name" value="Spectrin beta chain"/>
    <property type="match status" value="1"/>
</dbReference>
<dbReference type="GO" id="GO:0072659">
    <property type="term" value="P:protein localization to plasma membrane"/>
    <property type="evidence" value="ECO:0007669"/>
    <property type="project" value="UniProtKB-ARBA"/>
</dbReference>
<feature type="coiled-coil region" evidence="14">
    <location>
        <begin position="452"/>
        <end position="486"/>
    </location>
</feature>
<evidence type="ECO:0000256" key="6">
    <source>
        <dbReference type="ARBA" id="ARBA00023136"/>
    </source>
</evidence>
<protein>
    <recommendedName>
        <fullName evidence="11">Spectrin beta chain, non-erythrocytic 1</fullName>
    </recommendedName>
    <alternativeName>
        <fullName evidence="12">Beta-II spectrin</fullName>
    </alternativeName>
    <alternativeName>
        <fullName evidence="13">Fodrin beta chain</fullName>
    </alternativeName>
</protein>
<reference evidence="16" key="2">
    <citation type="submission" date="2025-09" db="UniProtKB">
        <authorList>
            <consortium name="Ensembl"/>
        </authorList>
    </citation>
    <scope>IDENTIFICATION</scope>
</reference>
<evidence type="ECO:0000259" key="15">
    <source>
        <dbReference type="PROSITE" id="PS50021"/>
    </source>
</evidence>
<dbReference type="CDD" id="cd21248">
    <property type="entry name" value="CH_SPTB_like_rpt2"/>
    <property type="match status" value="1"/>
</dbReference>
<dbReference type="FunFam" id="1.20.58.60:FF:000105">
    <property type="entry name" value="Spectrin beta chain"/>
    <property type="match status" value="1"/>
</dbReference>
<evidence type="ECO:0000256" key="4">
    <source>
        <dbReference type="ARBA" id="ARBA00022737"/>
    </source>
</evidence>